<keyword evidence="1" id="KW-1133">Transmembrane helix</keyword>
<reference evidence="2 3" key="1">
    <citation type="submission" date="2020-07" db="EMBL/GenBank/DDBJ databases">
        <title>Sequencing the genomes of 1000 actinobacteria strains.</title>
        <authorList>
            <person name="Klenk H.-P."/>
        </authorList>
    </citation>
    <scope>NUCLEOTIDE SEQUENCE [LARGE SCALE GENOMIC DNA]</scope>
    <source>
        <strain evidence="2 3">DSM 45975</strain>
    </source>
</reference>
<gene>
    <name evidence="2" type="ORF">FHX42_004470</name>
</gene>
<dbReference type="EMBL" id="JACGWZ010000007">
    <property type="protein sequence ID" value="MBA8827086.1"/>
    <property type="molecule type" value="Genomic_DNA"/>
</dbReference>
<dbReference type="Proteomes" id="UP000569329">
    <property type="component" value="Unassembled WGS sequence"/>
</dbReference>
<protein>
    <submittedName>
        <fullName evidence="2">Uncharacterized protein</fullName>
    </submittedName>
</protein>
<dbReference type="AlphaFoldDB" id="A0A839E3C8"/>
<keyword evidence="1" id="KW-0812">Transmembrane</keyword>
<keyword evidence="1" id="KW-0472">Membrane</keyword>
<dbReference type="RefSeq" id="WP_182546279.1">
    <property type="nucleotide sequence ID" value="NZ_JACGWZ010000007.1"/>
</dbReference>
<feature type="transmembrane region" description="Helical" evidence="1">
    <location>
        <begin position="23"/>
        <end position="41"/>
    </location>
</feature>
<evidence type="ECO:0000313" key="3">
    <source>
        <dbReference type="Proteomes" id="UP000569329"/>
    </source>
</evidence>
<sequence length="70" mass="7281">MAKQQQPFPMMPTGGGGGVLPKVLRWLVGIALVVLVVKFPADAASWVRAAWGTGEGAIEGLVTFFRAVGA</sequence>
<comment type="caution">
    <text evidence="2">The sequence shown here is derived from an EMBL/GenBank/DDBJ whole genome shotgun (WGS) entry which is preliminary data.</text>
</comment>
<keyword evidence="3" id="KW-1185">Reference proteome</keyword>
<evidence type="ECO:0000313" key="2">
    <source>
        <dbReference type="EMBL" id="MBA8827086.1"/>
    </source>
</evidence>
<name>A0A839E3C8_9PSEU</name>
<accession>A0A839E3C8</accession>
<organism evidence="2 3">
    <name type="scientific">Halosaccharopolyspora lacisalsi</name>
    <dbReference type="NCBI Taxonomy" id="1000566"/>
    <lineage>
        <taxon>Bacteria</taxon>
        <taxon>Bacillati</taxon>
        <taxon>Actinomycetota</taxon>
        <taxon>Actinomycetes</taxon>
        <taxon>Pseudonocardiales</taxon>
        <taxon>Pseudonocardiaceae</taxon>
        <taxon>Halosaccharopolyspora</taxon>
    </lineage>
</organism>
<proteinExistence type="predicted"/>
<evidence type="ECO:0000256" key="1">
    <source>
        <dbReference type="SAM" id="Phobius"/>
    </source>
</evidence>